<gene>
    <name evidence="3" type="ORF">PoB_000276100</name>
</gene>
<protein>
    <submittedName>
        <fullName evidence="3">Kxykxgkxw signal peptide domain protein</fullName>
    </submittedName>
</protein>
<feature type="region of interest" description="Disordered" evidence="1">
    <location>
        <begin position="606"/>
        <end position="665"/>
    </location>
</feature>
<name>A0AAV3Y1L3_9GAST</name>
<dbReference type="Proteomes" id="UP000735302">
    <property type="component" value="Unassembled WGS sequence"/>
</dbReference>
<feature type="transmembrane region" description="Helical" evidence="2">
    <location>
        <begin position="702"/>
        <end position="723"/>
    </location>
</feature>
<feature type="compositionally biased region" description="Low complexity" evidence="1">
    <location>
        <begin position="373"/>
        <end position="412"/>
    </location>
</feature>
<accession>A0AAV3Y1L3</accession>
<feature type="compositionally biased region" description="Polar residues" evidence="1">
    <location>
        <begin position="606"/>
        <end position="640"/>
    </location>
</feature>
<dbReference type="EMBL" id="BLXT01000370">
    <property type="protein sequence ID" value="GFN76255.1"/>
    <property type="molecule type" value="Genomic_DNA"/>
</dbReference>
<feature type="region of interest" description="Disordered" evidence="1">
    <location>
        <begin position="514"/>
        <end position="534"/>
    </location>
</feature>
<keyword evidence="4" id="KW-1185">Reference proteome</keyword>
<evidence type="ECO:0000313" key="4">
    <source>
        <dbReference type="Proteomes" id="UP000735302"/>
    </source>
</evidence>
<feature type="compositionally biased region" description="Polar residues" evidence="1">
    <location>
        <begin position="413"/>
        <end position="449"/>
    </location>
</feature>
<sequence length="731" mass="77593">MLLASRERVGEFTHRDAFACNAKESGEVSHYALSRAIPTPYWGVEYVLAFPHGLQCATVILLCKEAATVQLDLQGHKTDPNSVVVLEDGTVLETFAVYPLSLAARERYQITALNWDLTGSKLTGNQRFSVVVGPRNIETSYASCTNEPFAMEQMMPTFSWGSEYIIPAYEYYLVTVRLVTLEEENTVDYRASITLLGALVLTSSNVLATIGEDLTYTLTDQMQFDVIRSTKPLMVVVTYGSPELEDIAFTQITPLSHFPDRAMITLTESSLFEIVVAFNVGCLPKFSDQLYDNRIATSVGLTRLMISFLKDPPVGSSVIDSFSVGTSSSCSGLLALVLASLPGGAKPVLAANPAGWILCPEGQSIDVNTYSCTDPTSDSSGHSSSTSISMSTTTVTSGVESTSPEPSESTTSNASVAQSTTQNASGFESTTSNASVVQSATPNASGFESTSLNTSLVQRFESTSLNTSLVQSTTPNALGFESTTSNASVVQSTTPYASGFESTTLNSSLVQSTTSNASGFESTPNTSVLQSTTPNASVVKSTSQNAFGFESTTKNAPGFESTTKHVSGIESTTSYAPVVQSEAANASALESTTPSASAVQSTAQNTSVVQSTTPNAPVVESTTSSVQDFESTKATENGLTQEAKPDGSDTGYQYKPTDSNPNQETTTLDHTLLTEKMKTAELSKTKQKSESATDERPSSATVGYFGLAFLVSVFGSIVCADLLDFLGNRKR</sequence>
<organism evidence="3 4">
    <name type="scientific">Plakobranchus ocellatus</name>
    <dbReference type="NCBI Taxonomy" id="259542"/>
    <lineage>
        <taxon>Eukaryota</taxon>
        <taxon>Metazoa</taxon>
        <taxon>Spiralia</taxon>
        <taxon>Lophotrochozoa</taxon>
        <taxon>Mollusca</taxon>
        <taxon>Gastropoda</taxon>
        <taxon>Heterobranchia</taxon>
        <taxon>Euthyneura</taxon>
        <taxon>Panpulmonata</taxon>
        <taxon>Sacoglossa</taxon>
        <taxon>Placobranchoidea</taxon>
        <taxon>Plakobranchidae</taxon>
        <taxon>Plakobranchus</taxon>
    </lineage>
</organism>
<evidence type="ECO:0000256" key="1">
    <source>
        <dbReference type="SAM" id="MobiDB-lite"/>
    </source>
</evidence>
<dbReference type="AlphaFoldDB" id="A0AAV3Y1L3"/>
<keyword evidence="2" id="KW-0812">Transmembrane</keyword>
<proteinExistence type="predicted"/>
<comment type="caution">
    <text evidence="3">The sequence shown here is derived from an EMBL/GenBank/DDBJ whole genome shotgun (WGS) entry which is preliminary data.</text>
</comment>
<feature type="region of interest" description="Disordered" evidence="1">
    <location>
        <begin position="373"/>
        <end position="449"/>
    </location>
</feature>
<evidence type="ECO:0000256" key="2">
    <source>
        <dbReference type="SAM" id="Phobius"/>
    </source>
</evidence>
<reference evidence="3 4" key="1">
    <citation type="journal article" date="2021" name="Elife">
        <title>Chloroplast acquisition without the gene transfer in kleptoplastic sea slugs, Plakobranchus ocellatus.</title>
        <authorList>
            <person name="Maeda T."/>
            <person name="Takahashi S."/>
            <person name="Yoshida T."/>
            <person name="Shimamura S."/>
            <person name="Takaki Y."/>
            <person name="Nagai Y."/>
            <person name="Toyoda A."/>
            <person name="Suzuki Y."/>
            <person name="Arimoto A."/>
            <person name="Ishii H."/>
            <person name="Satoh N."/>
            <person name="Nishiyama T."/>
            <person name="Hasebe M."/>
            <person name="Maruyama T."/>
            <person name="Minagawa J."/>
            <person name="Obokata J."/>
            <person name="Shigenobu S."/>
        </authorList>
    </citation>
    <scope>NUCLEOTIDE SEQUENCE [LARGE SCALE GENOMIC DNA]</scope>
</reference>
<evidence type="ECO:0000313" key="3">
    <source>
        <dbReference type="EMBL" id="GFN76255.1"/>
    </source>
</evidence>
<keyword evidence="2" id="KW-1133">Transmembrane helix</keyword>
<keyword evidence="2" id="KW-0472">Membrane</keyword>